<dbReference type="GO" id="GO:0005829">
    <property type="term" value="C:cytosol"/>
    <property type="evidence" value="ECO:0007669"/>
    <property type="project" value="TreeGrafter"/>
</dbReference>
<proteinExistence type="predicted"/>
<organism evidence="2 3">
    <name type="scientific">Acrasis kona</name>
    <dbReference type="NCBI Taxonomy" id="1008807"/>
    <lineage>
        <taxon>Eukaryota</taxon>
        <taxon>Discoba</taxon>
        <taxon>Heterolobosea</taxon>
        <taxon>Tetramitia</taxon>
        <taxon>Eutetramitia</taxon>
        <taxon>Acrasidae</taxon>
        <taxon>Acrasis</taxon>
    </lineage>
</organism>
<dbReference type="InterPro" id="IPR037474">
    <property type="entry name" value="ScaA"/>
</dbReference>
<dbReference type="PANTHER" id="PTHR37516:SF1">
    <property type="entry name" value="SCA1 COMPLEX SCAFFOLD PROTEIN SCAA"/>
    <property type="match status" value="1"/>
</dbReference>
<dbReference type="GO" id="GO:0046579">
    <property type="term" value="P:positive regulation of Ras protein signal transduction"/>
    <property type="evidence" value="ECO:0007669"/>
    <property type="project" value="TreeGrafter"/>
</dbReference>
<evidence type="ECO:0000313" key="2">
    <source>
        <dbReference type="EMBL" id="KAL0483786.1"/>
    </source>
</evidence>
<sequence>MRRLPLSQLQLSNGSPTTEHASTPTIAKEEFIREQREERSIKMVNTTTVMPFLIATSDDLDHQKPLRRTDVDLTKCYDCEPQVNGQEVQFEVPEFDLGQMDFTMFQNEHYMRFLRVMVARTDFGSRYEHLFSRHHPHVDQNNQSQLHQLDKVLMHIQHPSQITTQQMRSVFLNENIYVDQFSKWLKGRLLNQKVTQSFQGVQKYFDTNLELLIVGARQQANFEAVLNLLRDCKSQLVHSKASLFINEITKSNDSCFSERVAHLIETRDLQNMYHLTHAITFFDEVPVELFYASTESLCLISHLNVDVNWFLICYYLQCMLVSLLEEQVVFPVSYPFLLQSFENSIHQINSHMTIKFLNVDLWRLVGHRSALISRVGGFVLAFCMNLGKVNEQIHQSLFSDHTCLVKNIRNLASSKLSHVQRAIVRIFPILQQRQWRVMLINAYSRPDHVNNDLIRAAKRTALGCQPPLISSMVLEFFGNVLSRVDKNDEFITTILKERMFQKVLREVFVCIEQLHIHQGIIQGTSLLSLFSRFFSRHCMIFVIDNLHKPVSSAAKRQASISLGSIMKGLLNNNVAASDEQDVETEQLVPNSGIRLEFFATELLQMFDFVRGSGKHKSQTNYVARTKMLQCLQELIRAPSAHQVLANVKDFHLRLASLCRYNQDIDLNRNLWKLFYVIVKFYPRTIDTLIDQGLFLLFLEQMGRNDNLISMTNALHYFNKIFNLSSRDKPDISQNLKSLQANGVKRLCDFIVKEEHYSVFHLSYNKLVQDYKGWPFQSMAKLYHTLNTNPQCSTITKAMRKNASFKVGLEVMETMMGNTKSTNRSASVKDNRKAHSFERFVI</sequence>
<accession>A0AAW2Z4W2</accession>
<dbReference type="EMBL" id="JAOPGA020000995">
    <property type="protein sequence ID" value="KAL0483786.1"/>
    <property type="molecule type" value="Genomic_DNA"/>
</dbReference>
<dbReference type="AlphaFoldDB" id="A0AAW2Z4W2"/>
<name>A0AAW2Z4W2_9EUKA</name>
<evidence type="ECO:0000313" key="3">
    <source>
        <dbReference type="Proteomes" id="UP001431209"/>
    </source>
</evidence>
<dbReference type="GO" id="GO:0005886">
    <property type="term" value="C:plasma membrane"/>
    <property type="evidence" value="ECO:0007669"/>
    <property type="project" value="TreeGrafter"/>
</dbReference>
<reference evidence="2 3" key="1">
    <citation type="submission" date="2024-03" db="EMBL/GenBank/DDBJ databases">
        <title>The Acrasis kona genome and developmental transcriptomes reveal deep origins of eukaryotic multicellular pathways.</title>
        <authorList>
            <person name="Sheikh S."/>
            <person name="Fu C.-J."/>
            <person name="Brown M.W."/>
            <person name="Baldauf S.L."/>
        </authorList>
    </citation>
    <scope>NUCLEOTIDE SEQUENCE [LARGE SCALE GENOMIC DNA]</scope>
    <source>
        <strain evidence="2 3">ATCC MYA-3509</strain>
    </source>
</reference>
<gene>
    <name evidence="2" type="ORF">AKO1_014063</name>
</gene>
<protein>
    <submittedName>
        <fullName evidence="2">Uncharacterized protein</fullName>
    </submittedName>
</protein>
<comment type="caution">
    <text evidence="2">The sequence shown here is derived from an EMBL/GenBank/DDBJ whole genome shotgun (WGS) entry which is preliminary data.</text>
</comment>
<keyword evidence="3" id="KW-1185">Reference proteome</keyword>
<feature type="region of interest" description="Disordered" evidence="1">
    <location>
        <begin position="1"/>
        <end position="24"/>
    </location>
</feature>
<dbReference type="Proteomes" id="UP001431209">
    <property type="component" value="Unassembled WGS sequence"/>
</dbReference>
<evidence type="ECO:0000256" key="1">
    <source>
        <dbReference type="SAM" id="MobiDB-lite"/>
    </source>
</evidence>
<feature type="compositionally biased region" description="Polar residues" evidence="1">
    <location>
        <begin position="7"/>
        <end position="24"/>
    </location>
</feature>
<dbReference type="GO" id="GO:1904515">
    <property type="term" value="P:positive regulation of TORC2 signaling"/>
    <property type="evidence" value="ECO:0007669"/>
    <property type="project" value="TreeGrafter"/>
</dbReference>
<dbReference type="PANTHER" id="PTHR37516">
    <property type="entry name" value="SCA1 COMPLEX SCAFFOLD PROTEIN SCAA"/>
    <property type="match status" value="1"/>
</dbReference>